<dbReference type="SUPFAM" id="SSF56784">
    <property type="entry name" value="HAD-like"/>
    <property type="match status" value="1"/>
</dbReference>
<dbReference type="InterPro" id="IPR023214">
    <property type="entry name" value="HAD_sf"/>
</dbReference>
<keyword evidence="3" id="KW-0460">Magnesium</keyword>
<dbReference type="PANTHER" id="PTHR43344:SF13">
    <property type="entry name" value="PHOSPHATASE RV3661-RELATED"/>
    <property type="match status" value="1"/>
</dbReference>
<dbReference type="OrthoDB" id="9784466at2"/>
<dbReference type="Gene3D" id="3.40.50.1000">
    <property type="entry name" value="HAD superfamily/HAD-like"/>
    <property type="match status" value="1"/>
</dbReference>
<dbReference type="GO" id="GO:0016787">
    <property type="term" value="F:hydrolase activity"/>
    <property type="evidence" value="ECO:0007669"/>
    <property type="project" value="UniProtKB-KW"/>
</dbReference>
<evidence type="ECO:0000256" key="2">
    <source>
        <dbReference type="ARBA" id="ARBA00022801"/>
    </source>
</evidence>
<reference evidence="4 5" key="1">
    <citation type="submission" date="2016-09" db="EMBL/GenBank/DDBJ databases">
        <title>Genomic Taxonomy of the Vibrionaceae.</title>
        <authorList>
            <person name="Gonzalez-Castillo A."/>
            <person name="Gomez-Gil B."/>
            <person name="Enciso-Ibarra K."/>
        </authorList>
    </citation>
    <scope>NUCLEOTIDE SEQUENCE [LARGE SCALE GENOMIC DNA]</scope>
    <source>
        <strain evidence="4 5">CAIM 703</strain>
    </source>
</reference>
<dbReference type="AlphaFoldDB" id="A0A1Q9HQ32"/>
<dbReference type="InterPro" id="IPR036412">
    <property type="entry name" value="HAD-like_sf"/>
</dbReference>
<proteinExistence type="predicted"/>
<dbReference type="NCBIfam" id="TIGR01488">
    <property type="entry name" value="HAD-SF-IB"/>
    <property type="match status" value="1"/>
</dbReference>
<dbReference type="Pfam" id="PF12710">
    <property type="entry name" value="HAD"/>
    <property type="match status" value="1"/>
</dbReference>
<dbReference type="PANTHER" id="PTHR43344">
    <property type="entry name" value="PHOSPHOSERINE PHOSPHATASE"/>
    <property type="match status" value="1"/>
</dbReference>
<organism evidence="4 5">
    <name type="scientific">Vibrio panuliri</name>
    <dbReference type="NCBI Taxonomy" id="1381081"/>
    <lineage>
        <taxon>Bacteria</taxon>
        <taxon>Pseudomonadati</taxon>
        <taxon>Pseudomonadota</taxon>
        <taxon>Gammaproteobacteria</taxon>
        <taxon>Vibrionales</taxon>
        <taxon>Vibrionaceae</taxon>
        <taxon>Vibrio</taxon>
    </lineage>
</organism>
<keyword evidence="1" id="KW-0479">Metal-binding</keyword>
<protein>
    <submittedName>
        <fullName evidence="4">HAD family hydrolase</fullName>
    </submittedName>
</protein>
<dbReference type="GO" id="GO:0046872">
    <property type="term" value="F:metal ion binding"/>
    <property type="evidence" value="ECO:0007669"/>
    <property type="project" value="UniProtKB-KW"/>
</dbReference>
<dbReference type="RefSeq" id="WP_075706210.1">
    <property type="nucleotide sequence ID" value="NZ_MJMJ01000001.1"/>
</dbReference>
<evidence type="ECO:0000256" key="3">
    <source>
        <dbReference type="ARBA" id="ARBA00022842"/>
    </source>
</evidence>
<accession>A0A1Q9HQ32</accession>
<dbReference type="InterPro" id="IPR006385">
    <property type="entry name" value="HAD_hydro_SerB1"/>
</dbReference>
<name>A0A1Q9HQ32_9VIBR</name>
<dbReference type="EMBL" id="MJMJ01000001">
    <property type="protein sequence ID" value="OLQ92968.1"/>
    <property type="molecule type" value="Genomic_DNA"/>
</dbReference>
<dbReference type="STRING" id="1381081.BIY22_00275"/>
<dbReference type="InterPro" id="IPR050582">
    <property type="entry name" value="HAD-like_SerB"/>
</dbReference>
<dbReference type="Proteomes" id="UP000186313">
    <property type="component" value="Unassembled WGS sequence"/>
</dbReference>
<dbReference type="Gene3D" id="1.20.1440.100">
    <property type="entry name" value="SG protein - dephosphorylation function"/>
    <property type="match status" value="1"/>
</dbReference>
<comment type="caution">
    <text evidence="4">The sequence shown here is derived from an EMBL/GenBank/DDBJ whole genome shotgun (WGS) entry which is preliminary data.</text>
</comment>
<dbReference type="CDD" id="cd02612">
    <property type="entry name" value="HAD_PGPPase"/>
    <property type="match status" value="1"/>
</dbReference>
<evidence type="ECO:0000313" key="4">
    <source>
        <dbReference type="EMBL" id="OLQ92968.1"/>
    </source>
</evidence>
<gene>
    <name evidence="4" type="ORF">BIY22_00275</name>
</gene>
<dbReference type="NCBIfam" id="TIGR01490">
    <property type="entry name" value="HAD-SF-IB-hyp1"/>
    <property type="match status" value="1"/>
</dbReference>
<evidence type="ECO:0000256" key="1">
    <source>
        <dbReference type="ARBA" id="ARBA00022723"/>
    </source>
</evidence>
<keyword evidence="2 4" id="KW-0378">Hydrolase</keyword>
<evidence type="ECO:0000313" key="5">
    <source>
        <dbReference type="Proteomes" id="UP000186313"/>
    </source>
</evidence>
<sequence length="219" mass="25270">MSNPLYVFDMDDTLINGDCAMIWNQFLVQKGMVDSDKFLEQDRHMMALYAEGKMDMESYLEFAMSPLINLPSDHVNRLAIECVEQDVLPRLFSRAKLLIEQLNQRNVDMLIISATVSFIVHAVGRRIGIPETLGIDMIEENGCYTAKIDGIPSYREGKVTRLNAWLASQSQHYSEIHFYTDSINDLPLCERADFVYLVNPCKQLLALPDRENWQKLQWD</sequence>